<dbReference type="Pfam" id="PF01145">
    <property type="entry name" value="Band_7"/>
    <property type="match status" value="1"/>
</dbReference>
<evidence type="ECO:0000313" key="4">
    <source>
        <dbReference type="Proteomes" id="UP000176185"/>
    </source>
</evidence>
<evidence type="ECO:0000259" key="2">
    <source>
        <dbReference type="Pfam" id="PF01145"/>
    </source>
</evidence>
<feature type="domain" description="Band 7" evidence="2">
    <location>
        <begin position="225"/>
        <end position="359"/>
    </location>
</feature>
<dbReference type="AlphaFoldDB" id="A0A1F4XGT1"/>
<sequence>MPAKPITWRQYARKELQKERNRLFKLVVDDRDAASRKRDDPKKGTLERRIEAEIATDKTYLIHPERYWAVVILYLTVQVDIALRVWGLSERLSWVVSPMEGFPVNVGLAVLLLQGVHFIASLKIVNVDDLAGIDFFGRPWYTPRSGLYLVPFLLLRLVTATRNYRDVRYPGPPDKIHRVSQKKQEENPEGDAPPADKVRPIFVTTGEPRMFTNEERKEREDRKSNPLDEQANIEIAYFLRSRVNADYGGIFRIIRNIGLRTGGNIDEKIDDLLREQSERDIKGILTKHTPATIIENWELINEVFSLKIQESVMRLGIHIDRRGVGLDDLNPSRETNLAQAEAIREEFRRRQAITKAQGAAEGKFLDLQATARGYGEIKEKLGVSGETVVASETAKTALGERADTLVLGTGGIEQLFGIVKAGQGMLERNKPAPPAPAAAEKQGADR</sequence>
<dbReference type="Proteomes" id="UP000176185">
    <property type="component" value="Unassembled WGS sequence"/>
</dbReference>
<comment type="caution">
    <text evidence="3">The sequence shown here is derived from an EMBL/GenBank/DDBJ whole genome shotgun (WGS) entry which is preliminary data.</text>
</comment>
<reference evidence="3 4" key="1">
    <citation type="journal article" date="2016" name="Nat. Commun.">
        <title>Thousands of microbial genomes shed light on interconnected biogeochemical processes in an aquifer system.</title>
        <authorList>
            <person name="Anantharaman K."/>
            <person name="Brown C.T."/>
            <person name="Hug L.A."/>
            <person name="Sharon I."/>
            <person name="Castelle C.J."/>
            <person name="Probst A.J."/>
            <person name="Thomas B.C."/>
            <person name="Singh A."/>
            <person name="Wilkins M.J."/>
            <person name="Karaoz U."/>
            <person name="Brodie E.L."/>
            <person name="Williams K.H."/>
            <person name="Hubbard S.S."/>
            <person name="Banfield J.F."/>
        </authorList>
    </citation>
    <scope>NUCLEOTIDE SEQUENCE [LARGE SCALE GENOMIC DNA]</scope>
</reference>
<gene>
    <name evidence="3" type="ORF">A2943_02855</name>
</gene>
<proteinExistence type="predicted"/>
<evidence type="ECO:0000313" key="3">
    <source>
        <dbReference type="EMBL" id="OGC80794.1"/>
    </source>
</evidence>
<dbReference type="InterPro" id="IPR001107">
    <property type="entry name" value="Band_7"/>
</dbReference>
<feature type="region of interest" description="Disordered" evidence="1">
    <location>
        <begin position="426"/>
        <end position="446"/>
    </location>
</feature>
<feature type="region of interest" description="Disordered" evidence="1">
    <location>
        <begin position="169"/>
        <end position="199"/>
    </location>
</feature>
<organism evidence="3 4">
    <name type="scientific">Candidatus Adlerbacteria bacterium RIFCSPLOWO2_01_FULL_51_16</name>
    <dbReference type="NCBI Taxonomy" id="1797243"/>
    <lineage>
        <taxon>Bacteria</taxon>
        <taxon>Candidatus Adleribacteriota</taxon>
    </lineage>
</organism>
<dbReference type="STRING" id="1797243.A2943_02855"/>
<feature type="compositionally biased region" description="Basic and acidic residues" evidence="1">
    <location>
        <begin position="169"/>
        <end position="186"/>
    </location>
</feature>
<evidence type="ECO:0000256" key="1">
    <source>
        <dbReference type="SAM" id="MobiDB-lite"/>
    </source>
</evidence>
<accession>A0A1F4XGT1</accession>
<name>A0A1F4XGT1_9BACT</name>
<dbReference type="EMBL" id="MEWX01000014">
    <property type="protein sequence ID" value="OGC80794.1"/>
    <property type="molecule type" value="Genomic_DNA"/>
</dbReference>
<protein>
    <recommendedName>
        <fullName evidence="2">Band 7 domain-containing protein</fullName>
    </recommendedName>
</protein>